<evidence type="ECO:0000313" key="2">
    <source>
        <dbReference type="EMBL" id="CAK0786492.1"/>
    </source>
</evidence>
<keyword evidence="1" id="KW-1133">Transmembrane helix</keyword>
<reference evidence="2 3" key="1">
    <citation type="submission" date="2023-10" db="EMBL/GenBank/DDBJ databases">
        <authorList>
            <person name="Maclean D."/>
            <person name="Macfadyen A."/>
        </authorList>
    </citation>
    <scope>NUCLEOTIDE SEQUENCE [LARGE SCALE GENOMIC DNA]</scope>
</reference>
<dbReference type="Proteomes" id="UP001314263">
    <property type="component" value="Unassembled WGS sequence"/>
</dbReference>
<keyword evidence="3" id="KW-1185">Reference proteome</keyword>
<feature type="transmembrane region" description="Helical" evidence="1">
    <location>
        <begin position="78"/>
        <end position="101"/>
    </location>
</feature>
<dbReference type="EMBL" id="CAUYUE010000014">
    <property type="protein sequence ID" value="CAK0786492.1"/>
    <property type="molecule type" value="Genomic_DNA"/>
</dbReference>
<keyword evidence="1" id="KW-0472">Membrane</keyword>
<evidence type="ECO:0000256" key="1">
    <source>
        <dbReference type="SAM" id="Phobius"/>
    </source>
</evidence>
<accession>A0AAV1IJW4</accession>
<organism evidence="2 3">
    <name type="scientific">Coccomyxa viridis</name>
    <dbReference type="NCBI Taxonomy" id="1274662"/>
    <lineage>
        <taxon>Eukaryota</taxon>
        <taxon>Viridiplantae</taxon>
        <taxon>Chlorophyta</taxon>
        <taxon>core chlorophytes</taxon>
        <taxon>Trebouxiophyceae</taxon>
        <taxon>Trebouxiophyceae incertae sedis</taxon>
        <taxon>Coccomyxaceae</taxon>
        <taxon>Coccomyxa</taxon>
    </lineage>
</organism>
<name>A0AAV1IJW4_9CHLO</name>
<protein>
    <submittedName>
        <fullName evidence="2">Uncharacterized protein</fullName>
    </submittedName>
</protein>
<evidence type="ECO:0000313" key="3">
    <source>
        <dbReference type="Proteomes" id="UP001314263"/>
    </source>
</evidence>
<sequence length="154" mass="17931">MRADFQEFDKRASDLQKVQGRMFMHPEGSQTFRKEQDFEQRTGNNYFWGYRSESITYYGQTPGLTLPQQMQPGMHAGFASLGLLVTIFMIGAYLAVAARLASIWKRTRYSQSHAARAILLWPFLALFSQKFRREIRKAPLRQQNHMENDKGEMA</sequence>
<gene>
    <name evidence="2" type="ORF">CVIRNUC_009705</name>
</gene>
<dbReference type="AlphaFoldDB" id="A0AAV1IJW4"/>
<comment type="caution">
    <text evidence="2">The sequence shown here is derived from an EMBL/GenBank/DDBJ whole genome shotgun (WGS) entry which is preliminary data.</text>
</comment>
<keyword evidence="1" id="KW-0812">Transmembrane</keyword>
<proteinExistence type="predicted"/>